<evidence type="ECO:0000256" key="1">
    <source>
        <dbReference type="SAM" id="Coils"/>
    </source>
</evidence>
<evidence type="ECO:0000259" key="2">
    <source>
        <dbReference type="Pfam" id="PF23309"/>
    </source>
</evidence>
<proteinExistence type="predicted"/>
<keyword evidence="1" id="KW-0175">Coiled coil</keyword>
<sequence length="157" mass="18082">MTTQTSDIAQLIEAMAKQHEAMVKQQQELIKALTLTTSKKPETEDKPPDEGTIVHERALKKLEPFHYDPTADSYFNGWIDRFQPVFSQDAASLNNEQKVLLLCQRLDQTVYDRLRRHLQPERPENCNFDDIIGALMKLFGNDRVLTASCILPTPNRR</sequence>
<feature type="coiled-coil region" evidence="1">
    <location>
        <begin position="8"/>
        <end position="36"/>
    </location>
</feature>
<dbReference type="WBParaSite" id="ACRNAN_scaffold9883.g8733.t1">
    <property type="protein sequence ID" value="ACRNAN_scaffold9883.g8733.t1"/>
    <property type="gene ID" value="ACRNAN_scaffold9883.g8733"/>
</dbReference>
<dbReference type="AlphaFoldDB" id="A0A914ESG1"/>
<organism evidence="3 4">
    <name type="scientific">Acrobeloides nanus</name>
    <dbReference type="NCBI Taxonomy" id="290746"/>
    <lineage>
        <taxon>Eukaryota</taxon>
        <taxon>Metazoa</taxon>
        <taxon>Ecdysozoa</taxon>
        <taxon>Nematoda</taxon>
        <taxon>Chromadorea</taxon>
        <taxon>Rhabditida</taxon>
        <taxon>Tylenchina</taxon>
        <taxon>Cephalobomorpha</taxon>
        <taxon>Cephaloboidea</taxon>
        <taxon>Cephalobidae</taxon>
        <taxon>Acrobeloides</taxon>
    </lineage>
</organism>
<dbReference type="Proteomes" id="UP000887540">
    <property type="component" value="Unplaced"/>
</dbReference>
<accession>A0A914ESG1</accession>
<reference evidence="4" key="1">
    <citation type="submission" date="2022-11" db="UniProtKB">
        <authorList>
            <consortium name="WormBaseParasite"/>
        </authorList>
    </citation>
    <scope>IDENTIFICATION</scope>
</reference>
<feature type="domain" description="DUF7083" evidence="2">
    <location>
        <begin position="60"/>
        <end position="141"/>
    </location>
</feature>
<dbReference type="Pfam" id="PF23309">
    <property type="entry name" value="DUF7083"/>
    <property type="match status" value="1"/>
</dbReference>
<dbReference type="InterPro" id="IPR055510">
    <property type="entry name" value="DUF7083"/>
</dbReference>
<protein>
    <submittedName>
        <fullName evidence="4">Gag protein</fullName>
    </submittedName>
</protein>
<evidence type="ECO:0000313" key="3">
    <source>
        <dbReference type="Proteomes" id="UP000887540"/>
    </source>
</evidence>
<evidence type="ECO:0000313" key="4">
    <source>
        <dbReference type="WBParaSite" id="ACRNAN_scaffold9883.g8733.t1"/>
    </source>
</evidence>
<keyword evidence="3" id="KW-1185">Reference proteome</keyword>
<name>A0A914ESG1_9BILA</name>